<comment type="caution">
    <text evidence="5">The sequence shown here is derived from an EMBL/GenBank/DDBJ whole genome shotgun (WGS) entry which is preliminary data.</text>
</comment>
<feature type="domain" description="Transposase Helix-turn-helix" evidence="4">
    <location>
        <begin position="69"/>
        <end position="116"/>
    </location>
</feature>
<dbReference type="OrthoDB" id="5985759at2759"/>
<dbReference type="Proteomes" id="UP000225706">
    <property type="component" value="Unassembled WGS sequence"/>
</dbReference>
<evidence type="ECO:0000313" key="6">
    <source>
        <dbReference type="Proteomes" id="UP000225706"/>
    </source>
</evidence>
<proteinExistence type="predicted"/>
<protein>
    <submittedName>
        <fullName evidence="5">Putative nuclease HARBI1</fullName>
    </submittedName>
</protein>
<evidence type="ECO:0000256" key="1">
    <source>
        <dbReference type="ARBA" id="ARBA00001968"/>
    </source>
</evidence>
<sequence length="236" mass="26961">MRQWISRREERGVFHQVIRELEVGDVVAYKEFFRMTMEQFSSLLGKVFPLIQKKEQPSSINSVRGTIQPDERLAVTLRYLATGETYHSLEYSFRISRQTISSIVSETSRALYKVFAPEYLKVTNTESEWDAVADKFEGRWNFPNGIGAIDGKRVIVQQPSNSGSHYYDYKGNNSIFLLAVFGPDYQCLWASAGTNGRSPDSAIWQSCDLKKALSLSHNTWNLPKPRPLPERAMPVP</sequence>
<dbReference type="GO" id="GO:0046872">
    <property type="term" value="F:metal ion binding"/>
    <property type="evidence" value="ECO:0007669"/>
    <property type="project" value="UniProtKB-KW"/>
</dbReference>
<evidence type="ECO:0000259" key="4">
    <source>
        <dbReference type="Pfam" id="PF13613"/>
    </source>
</evidence>
<dbReference type="InterPro" id="IPR027806">
    <property type="entry name" value="HARBI1_dom"/>
</dbReference>
<dbReference type="Pfam" id="PF13359">
    <property type="entry name" value="DDE_Tnp_4"/>
    <property type="match status" value="1"/>
</dbReference>
<comment type="cofactor">
    <cofactor evidence="1">
        <name>a divalent metal cation</name>
        <dbReference type="ChEBI" id="CHEBI:60240"/>
    </cofactor>
</comment>
<organism evidence="5 6">
    <name type="scientific">Stylophora pistillata</name>
    <name type="common">Smooth cauliflower coral</name>
    <dbReference type="NCBI Taxonomy" id="50429"/>
    <lineage>
        <taxon>Eukaryota</taxon>
        <taxon>Metazoa</taxon>
        <taxon>Cnidaria</taxon>
        <taxon>Anthozoa</taxon>
        <taxon>Hexacorallia</taxon>
        <taxon>Scleractinia</taxon>
        <taxon>Astrocoeniina</taxon>
        <taxon>Pocilloporidae</taxon>
        <taxon>Stylophora</taxon>
    </lineage>
</organism>
<dbReference type="AlphaFoldDB" id="A0A2B4S9F7"/>
<keyword evidence="6" id="KW-1185">Reference proteome</keyword>
<gene>
    <name evidence="5" type="primary">harbi1</name>
    <name evidence="5" type="ORF">AWC38_SpisGene10303</name>
</gene>
<dbReference type="Pfam" id="PF13613">
    <property type="entry name" value="HTH_Tnp_4"/>
    <property type="match status" value="1"/>
</dbReference>
<feature type="domain" description="DDE Tnp4" evidence="3">
    <location>
        <begin position="149"/>
        <end position="214"/>
    </location>
</feature>
<evidence type="ECO:0000313" key="5">
    <source>
        <dbReference type="EMBL" id="PFX25095.1"/>
    </source>
</evidence>
<reference evidence="6" key="1">
    <citation type="journal article" date="2017" name="bioRxiv">
        <title>Comparative analysis of the genomes of Stylophora pistillata and Acropora digitifera provides evidence for extensive differences between species of corals.</title>
        <authorList>
            <person name="Voolstra C.R."/>
            <person name="Li Y."/>
            <person name="Liew Y.J."/>
            <person name="Baumgarten S."/>
            <person name="Zoccola D."/>
            <person name="Flot J.-F."/>
            <person name="Tambutte S."/>
            <person name="Allemand D."/>
            <person name="Aranda M."/>
        </authorList>
    </citation>
    <scope>NUCLEOTIDE SEQUENCE [LARGE SCALE GENOMIC DNA]</scope>
</reference>
<dbReference type="InterPro" id="IPR027805">
    <property type="entry name" value="Transposase_HTH_dom"/>
</dbReference>
<evidence type="ECO:0000256" key="2">
    <source>
        <dbReference type="ARBA" id="ARBA00022723"/>
    </source>
</evidence>
<dbReference type="STRING" id="50429.A0A2B4S9F7"/>
<keyword evidence="2" id="KW-0479">Metal-binding</keyword>
<dbReference type="EMBL" id="LSMT01000160">
    <property type="protein sequence ID" value="PFX25095.1"/>
    <property type="molecule type" value="Genomic_DNA"/>
</dbReference>
<evidence type="ECO:0000259" key="3">
    <source>
        <dbReference type="Pfam" id="PF13359"/>
    </source>
</evidence>
<accession>A0A2B4S9F7</accession>
<name>A0A2B4S9F7_STYPI</name>